<dbReference type="AlphaFoldDB" id="S3HT09"/>
<dbReference type="Gene3D" id="3.40.50.1820">
    <property type="entry name" value="alpha/beta hydrolase"/>
    <property type="match status" value="1"/>
</dbReference>
<dbReference type="eggNOG" id="COG0596">
    <property type="taxonomic scope" value="Bacteria"/>
</dbReference>
<name>S3HT09_9HYPH</name>
<dbReference type="STRING" id="990285.RGCCGE502_20900"/>
<comment type="caution">
    <text evidence="1">The sequence shown here is derived from an EMBL/GenBank/DDBJ whole genome shotgun (WGS) entry which is preliminary data.</text>
</comment>
<dbReference type="HOGENOM" id="CLU_1667979_0_0_5"/>
<dbReference type="GO" id="GO:0016787">
    <property type="term" value="F:hydrolase activity"/>
    <property type="evidence" value="ECO:0007669"/>
    <property type="project" value="UniProtKB-KW"/>
</dbReference>
<gene>
    <name evidence="1" type="ORF">RGCCGE502_20900</name>
</gene>
<dbReference type="Proteomes" id="UP000014411">
    <property type="component" value="Unassembled WGS sequence"/>
</dbReference>
<sequence length="158" mass="17974">MVVAPSLVPKRSGDRVKTNRRDAVSLAPLPPPAELQWWYQFYFATDRGREGYEKYTSDFAKLIWQLASPHWKFDDETFSRSAAAFANPDHVAIVVHNYRWRLGLAPGEDRFDEYEAVLAKVPDVSVPTITLEKATRTGHLIRIQKPTPGSSKEDMNTV</sequence>
<reference evidence="1 2" key="1">
    <citation type="journal article" date="2012" name="J. Bacteriol.">
        <title>Genome sequence of Rhizobium grahamii CCGE502, a broad-host-range symbiont with low nodulation competitiveness in Phaseolus vulgaris.</title>
        <authorList>
            <person name="Althabegoiti M.J."/>
            <person name="Lozano L."/>
            <person name="Torres-Tejerizo G."/>
            <person name="Ormeno-Orrillo E."/>
            <person name="Rogel M.A."/>
            <person name="Gonzalez V."/>
            <person name="Martinez-Romero E."/>
        </authorList>
    </citation>
    <scope>NUCLEOTIDE SEQUENCE [LARGE SCALE GENOMIC DNA]</scope>
    <source>
        <strain evidence="1 2">CCGE 502</strain>
    </source>
</reference>
<dbReference type="EMBL" id="AEYE02000025">
    <property type="protein sequence ID" value="EPE96366.1"/>
    <property type="molecule type" value="Genomic_DNA"/>
</dbReference>
<protein>
    <submittedName>
        <fullName evidence="1">Dehalogenase/hydrolase</fullName>
    </submittedName>
</protein>
<accession>S3HT09</accession>
<keyword evidence="2" id="KW-1185">Reference proteome</keyword>
<evidence type="ECO:0000313" key="1">
    <source>
        <dbReference type="EMBL" id="EPE96366.1"/>
    </source>
</evidence>
<keyword evidence="1" id="KW-0378">Hydrolase</keyword>
<evidence type="ECO:0000313" key="2">
    <source>
        <dbReference type="Proteomes" id="UP000014411"/>
    </source>
</evidence>
<dbReference type="SUPFAM" id="SSF53474">
    <property type="entry name" value="alpha/beta-Hydrolases"/>
    <property type="match status" value="1"/>
</dbReference>
<proteinExistence type="predicted"/>
<dbReference type="InterPro" id="IPR029058">
    <property type="entry name" value="AB_hydrolase_fold"/>
</dbReference>
<organism evidence="1 2">
    <name type="scientific">Rhizobium grahamii CCGE 502</name>
    <dbReference type="NCBI Taxonomy" id="990285"/>
    <lineage>
        <taxon>Bacteria</taxon>
        <taxon>Pseudomonadati</taxon>
        <taxon>Pseudomonadota</taxon>
        <taxon>Alphaproteobacteria</taxon>
        <taxon>Hyphomicrobiales</taxon>
        <taxon>Rhizobiaceae</taxon>
        <taxon>Rhizobium/Agrobacterium group</taxon>
        <taxon>Rhizobium</taxon>
    </lineage>
</organism>